<name>A0A557QKD7_9RHOO</name>
<proteinExistence type="predicted"/>
<dbReference type="EMBL" id="VMNK01000015">
    <property type="protein sequence ID" value="TVO53370.1"/>
    <property type="molecule type" value="Genomic_DNA"/>
</dbReference>
<gene>
    <name evidence="1" type="ORF">FHP91_16475</name>
</gene>
<dbReference type="OrthoDB" id="8751436at2"/>
<reference evidence="1 2" key="1">
    <citation type="submission" date="2019-07" db="EMBL/GenBank/DDBJ databases">
        <title>The pathways for chlorine oxyanion respiration interact through the shared metabolite chlorate.</title>
        <authorList>
            <person name="Barnum T.P."/>
            <person name="Cheng Y."/>
            <person name="Hill K.A."/>
            <person name="Lucas L.N."/>
            <person name="Carlson H.K."/>
            <person name="Coates J.D."/>
        </authorList>
    </citation>
    <scope>NUCLEOTIDE SEQUENCE [LARGE SCALE GENOMIC DNA]</scope>
    <source>
        <strain evidence="1 2">SFB-3</strain>
    </source>
</reference>
<evidence type="ECO:0000313" key="1">
    <source>
        <dbReference type="EMBL" id="TVO53370.1"/>
    </source>
</evidence>
<organism evidence="1 2">
    <name type="scientific">Denitromonas halophila</name>
    <dbReference type="NCBI Taxonomy" id="1629404"/>
    <lineage>
        <taxon>Bacteria</taxon>
        <taxon>Pseudomonadati</taxon>
        <taxon>Pseudomonadota</taxon>
        <taxon>Betaproteobacteria</taxon>
        <taxon>Rhodocyclales</taxon>
        <taxon>Zoogloeaceae</taxon>
        <taxon>Denitromonas</taxon>
    </lineage>
</organism>
<comment type="caution">
    <text evidence="1">The sequence shown here is derived from an EMBL/GenBank/DDBJ whole genome shotgun (WGS) entry which is preliminary data.</text>
</comment>
<accession>A0A557QKD7</accession>
<keyword evidence="2" id="KW-1185">Reference proteome</keyword>
<protein>
    <submittedName>
        <fullName evidence="1">Uncharacterized protein</fullName>
    </submittedName>
</protein>
<dbReference type="AlphaFoldDB" id="A0A557QKD7"/>
<sequence>MNLNVLLCRHHTADDVISLSMSTGDWFSVEERDAPSDGEVPLDARFDMAIRGTYYQGDTVRYCAYWDYSDRFCFRDNHNQITPLFERARNGKIRALHTSIDAVVEPAKKPSGALEQGKSRFKLVVDGKVTTDVVYESQLFLRLYGADVTPFSDRTLGSWDFFVGVAEAVHCLSSEHTHPEKSETAKHEWANVSLPISQHSGEVCEKNGRWGRVDDLKESHLLWKGERMPRNHGKNVDWVWLGPS</sequence>
<dbReference type="Proteomes" id="UP000319502">
    <property type="component" value="Unassembled WGS sequence"/>
</dbReference>
<dbReference type="RefSeq" id="WP_144310600.1">
    <property type="nucleotide sequence ID" value="NZ_VMNK01000015.1"/>
</dbReference>
<evidence type="ECO:0000313" key="2">
    <source>
        <dbReference type="Proteomes" id="UP000319502"/>
    </source>
</evidence>